<dbReference type="InterPro" id="IPR011598">
    <property type="entry name" value="bHLH_dom"/>
</dbReference>
<organism evidence="11 12">
    <name type="scientific">Pararge aegeria aegeria</name>
    <dbReference type="NCBI Taxonomy" id="348720"/>
    <lineage>
        <taxon>Eukaryota</taxon>
        <taxon>Metazoa</taxon>
        <taxon>Ecdysozoa</taxon>
        <taxon>Arthropoda</taxon>
        <taxon>Hexapoda</taxon>
        <taxon>Insecta</taxon>
        <taxon>Pterygota</taxon>
        <taxon>Neoptera</taxon>
        <taxon>Endopterygota</taxon>
        <taxon>Lepidoptera</taxon>
        <taxon>Glossata</taxon>
        <taxon>Ditrysia</taxon>
        <taxon>Papilionoidea</taxon>
        <taxon>Nymphalidae</taxon>
        <taxon>Satyrinae</taxon>
        <taxon>Satyrini</taxon>
        <taxon>Parargina</taxon>
        <taxon>Pararge</taxon>
    </lineage>
</organism>
<keyword evidence="5" id="KW-0804">Transcription</keyword>
<evidence type="ECO:0000259" key="10">
    <source>
        <dbReference type="PROSITE" id="PS50888"/>
    </source>
</evidence>
<dbReference type="InterPro" id="IPR000014">
    <property type="entry name" value="PAS"/>
</dbReference>
<feature type="domain" description="PAS" evidence="9">
    <location>
        <begin position="124"/>
        <end position="195"/>
    </location>
</feature>
<dbReference type="PRINTS" id="PR00785">
    <property type="entry name" value="NCTRNSLOCATR"/>
</dbReference>
<dbReference type="InterPro" id="IPR050933">
    <property type="entry name" value="Circadian_TF"/>
</dbReference>
<dbReference type="GO" id="GO:0005634">
    <property type="term" value="C:nucleus"/>
    <property type="evidence" value="ECO:0007669"/>
    <property type="project" value="UniProtKB-SubCell"/>
</dbReference>
<dbReference type="OrthoDB" id="71302at2759"/>
<name>A0A8S4RJY9_9NEOP</name>
<protein>
    <recommendedName>
        <fullName evidence="7">Aryl hydrocarbon receptor nuclear translocator homolog</fullName>
    </recommendedName>
</protein>
<evidence type="ECO:0000256" key="2">
    <source>
        <dbReference type="ARBA" id="ARBA00022737"/>
    </source>
</evidence>
<dbReference type="SUPFAM" id="SSF55785">
    <property type="entry name" value="PYP-like sensor domain (PAS domain)"/>
    <property type="match status" value="2"/>
</dbReference>
<comment type="caution">
    <text evidence="11">The sequence shown here is derived from an EMBL/GenBank/DDBJ whole genome shotgun (WGS) entry which is preliminary data.</text>
</comment>
<dbReference type="Pfam" id="PF00989">
    <property type="entry name" value="PAS"/>
    <property type="match status" value="1"/>
</dbReference>
<evidence type="ECO:0000313" key="11">
    <source>
        <dbReference type="EMBL" id="CAH2238241.1"/>
    </source>
</evidence>
<evidence type="ECO:0000256" key="4">
    <source>
        <dbReference type="ARBA" id="ARBA00023125"/>
    </source>
</evidence>
<keyword evidence="3" id="KW-0805">Transcription regulation</keyword>
<dbReference type="SMART" id="SM00353">
    <property type="entry name" value="HLH"/>
    <property type="match status" value="1"/>
</dbReference>
<evidence type="ECO:0000259" key="9">
    <source>
        <dbReference type="PROSITE" id="PS50112"/>
    </source>
</evidence>
<accession>A0A8S4RJY9</accession>
<evidence type="ECO:0000256" key="7">
    <source>
        <dbReference type="ARBA" id="ARBA00073216"/>
    </source>
</evidence>
<keyword evidence="6" id="KW-0539">Nucleus</keyword>
<proteinExistence type="predicted"/>
<comment type="subcellular location">
    <subcellularLocation>
        <location evidence="1">Nucleus</location>
    </subcellularLocation>
</comment>
<dbReference type="CDD" id="cd00130">
    <property type="entry name" value="PAS"/>
    <property type="match status" value="2"/>
</dbReference>
<dbReference type="GO" id="GO:0003700">
    <property type="term" value="F:DNA-binding transcription factor activity"/>
    <property type="evidence" value="ECO:0007669"/>
    <property type="project" value="InterPro"/>
</dbReference>
<dbReference type="NCBIfam" id="TIGR00229">
    <property type="entry name" value="sensory_box"/>
    <property type="match status" value="1"/>
</dbReference>
<dbReference type="Proteomes" id="UP000838756">
    <property type="component" value="Unassembled WGS sequence"/>
</dbReference>
<dbReference type="PROSITE" id="PS50112">
    <property type="entry name" value="PAS"/>
    <property type="match status" value="2"/>
</dbReference>
<dbReference type="InterPro" id="IPR035965">
    <property type="entry name" value="PAS-like_dom_sf"/>
</dbReference>
<dbReference type="GO" id="GO:0045944">
    <property type="term" value="P:positive regulation of transcription by RNA polymerase II"/>
    <property type="evidence" value="ECO:0007669"/>
    <property type="project" value="UniProtKB-ARBA"/>
</dbReference>
<evidence type="ECO:0000256" key="8">
    <source>
        <dbReference type="SAM" id="MobiDB-lite"/>
    </source>
</evidence>
<dbReference type="InterPro" id="IPR013767">
    <property type="entry name" value="PAS_fold"/>
</dbReference>
<dbReference type="AlphaFoldDB" id="A0A8S4RJY9"/>
<evidence type="ECO:0000256" key="6">
    <source>
        <dbReference type="ARBA" id="ARBA00023242"/>
    </source>
</evidence>
<evidence type="ECO:0000256" key="1">
    <source>
        <dbReference type="ARBA" id="ARBA00004123"/>
    </source>
</evidence>
<feature type="region of interest" description="Disordered" evidence="8">
    <location>
        <begin position="1"/>
        <end position="46"/>
    </location>
</feature>
<keyword evidence="4" id="KW-0238">DNA-binding</keyword>
<feature type="domain" description="PAS" evidence="9">
    <location>
        <begin position="324"/>
        <end position="375"/>
    </location>
</feature>
<evidence type="ECO:0000313" key="12">
    <source>
        <dbReference type="Proteomes" id="UP000838756"/>
    </source>
</evidence>
<feature type="domain" description="BHLH" evidence="10">
    <location>
        <begin position="52"/>
        <end position="105"/>
    </location>
</feature>
<dbReference type="InterPro" id="IPR036638">
    <property type="entry name" value="HLH_DNA-bd_sf"/>
</dbReference>
<dbReference type="Gene3D" id="3.30.450.20">
    <property type="entry name" value="PAS domain"/>
    <property type="match status" value="2"/>
</dbReference>
<dbReference type="FunFam" id="4.10.280.10:FF:000011">
    <property type="entry name" value="Aryl hydrocarbon receptor nuclear translocator 2"/>
    <property type="match status" value="1"/>
</dbReference>
<dbReference type="InterPro" id="IPR001610">
    <property type="entry name" value="PAC"/>
</dbReference>
<keyword evidence="12" id="KW-1185">Reference proteome</keyword>
<dbReference type="GO" id="GO:0005737">
    <property type="term" value="C:cytoplasm"/>
    <property type="evidence" value="ECO:0007669"/>
    <property type="project" value="InterPro"/>
</dbReference>
<dbReference type="InterPro" id="IPR001067">
    <property type="entry name" value="Nuc_translocat"/>
</dbReference>
<keyword evidence="2" id="KW-0677">Repeat</keyword>
<dbReference type="Gene3D" id="4.10.280.10">
    <property type="entry name" value="Helix-loop-helix DNA-binding domain"/>
    <property type="match status" value="1"/>
</dbReference>
<dbReference type="GO" id="GO:0046983">
    <property type="term" value="F:protein dimerization activity"/>
    <property type="evidence" value="ECO:0007669"/>
    <property type="project" value="InterPro"/>
</dbReference>
<dbReference type="Pfam" id="PF14598">
    <property type="entry name" value="PAS_11"/>
    <property type="match status" value="1"/>
</dbReference>
<gene>
    <name evidence="11" type="primary">jg11520</name>
    <name evidence="11" type="ORF">PAEG_LOCUS15378</name>
</gene>
<dbReference type="Pfam" id="PF00010">
    <property type="entry name" value="HLH"/>
    <property type="match status" value="1"/>
</dbReference>
<dbReference type="PANTHER" id="PTHR23042">
    <property type="entry name" value="CIRCADIAN PROTEIN CLOCK/ARNT/BMAL/PAS"/>
    <property type="match status" value="1"/>
</dbReference>
<evidence type="ECO:0000256" key="3">
    <source>
        <dbReference type="ARBA" id="ARBA00023015"/>
    </source>
</evidence>
<dbReference type="EMBL" id="CAKXAJ010025329">
    <property type="protein sequence ID" value="CAH2238241.1"/>
    <property type="molecule type" value="Genomic_DNA"/>
</dbReference>
<evidence type="ECO:0000256" key="5">
    <source>
        <dbReference type="ARBA" id="ARBA00023163"/>
    </source>
</evidence>
<sequence>MSAVAPTIPGADPTKEIQKRRAGSIGSDEDDASGGKYTRMEEDNIQDKERFASRENHCEIERRRRNKMTAYITELSDMVPTCSALARKPDKLTILRMAVAHMKALRGTGNTSTDGTYKPSFLTDQELKHLILEAADGFLFVVSCDTGRIIYVSDSIAPVLNYTQGEWYSSCLYDQVHPDDVEKVREQLSTQEPQNTGRILDLKTGTVKKEGHQSSMRQVMGSRRGFICRMRVGGTAESAHLGRLRARNSLGPSHDGHNYAVVHCTGYIKNWPPTGMQMDRPVEDELHASHCCLVAIGRLQVTSTPSSSEGSLCSGGAEFVSRHSVDGRFTFADQRAAQVVGCAPADLLGKLCYEFYHPEDQQHMRDNFDQVLKLKGQIISLMYRFRTKSREWVWLRTSAFAFLNPYNDDVEYIVCTNTLANRSLASTTGEPVAEENYDYHLRQRDVYQAAPPAIHQQHHAPPGMWAWQGGAAGTGAAAEGHATHELSDMLQILDQSGGGAFEELNINMFNANFE</sequence>
<dbReference type="SUPFAM" id="SSF47459">
    <property type="entry name" value="HLH, helix-loop-helix DNA-binding domain"/>
    <property type="match status" value="1"/>
</dbReference>
<dbReference type="GO" id="GO:0005667">
    <property type="term" value="C:transcription regulator complex"/>
    <property type="evidence" value="ECO:0007669"/>
    <property type="project" value="InterPro"/>
</dbReference>
<dbReference type="SMART" id="SM00086">
    <property type="entry name" value="PAC"/>
    <property type="match status" value="1"/>
</dbReference>
<dbReference type="CDD" id="cd18947">
    <property type="entry name" value="bHLH-PAS_ARNT"/>
    <property type="match status" value="1"/>
</dbReference>
<reference evidence="11" key="1">
    <citation type="submission" date="2022-03" db="EMBL/GenBank/DDBJ databases">
        <authorList>
            <person name="Lindestad O."/>
        </authorList>
    </citation>
    <scope>NUCLEOTIDE SEQUENCE</scope>
</reference>
<dbReference type="GO" id="GO:0003677">
    <property type="term" value="F:DNA binding"/>
    <property type="evidence" value="ECO:0007669"/>
    <property type="project" value="UniProtKB-KW"/>
</dbReference>
<dbReference type="PROSITE" id="PS50888">
    <property type="entry name" value="BHLH"/>
    <property type="match status" value="1"/>
</dbReference>
<dbReference type="SMART" id="SM00091">
    <property type="entry name" value="PAS"/>
    <property type="match status" value="2"/>
</dbReference>